<keyword evidence="3" id="KW-1185">Reference proteome</keyword>
<name>A0ABQ6A8U1_9PROT</name>
<feature type="transmembrane region" description="Helical" evidence="1">
    <location>
        <begin position="57"/>
        <end position="78"/>
    </location>
</feature>
<feature type="transmembrane region" description="Helical" evidence="1">
    <location>
        <begin position="202"/>
        <end position="222"/>
    </location>
</feature>
<gene>
    <name evidence="2" type="ORF">GCM10010909_28430</name>
</gene>
<feature type="transmembrane region" description="Helical" evidence="1">
    <location>
        <begin position="169"/>
        <end position="190"/>
    </location>
</feature>
<proteinExistence type="predicted"/>
<feature type="transmembrane region" description="Helical" evidence="1">
    <location>
        <begin position="90"/>
        <end position="112"/>
    </location>
</feature>
<comment type="caution">
    <text evidence="2">The sequence shown here is derived from an EMBL/GenBank/DDBJ whole genome shotgun (WGS) entry which is preliminary data.</text>
</comment>
<accession>A0ABQ6A8U1</accession>
<keyword evidence="1" id="KW-1133">Transmembrane helix</keyword>
<sequence>MLSTRSQTIIIWWGLAFILIYGLSLGFLLKMVPLPSAHLSAAAVAAFYTANAFQVRLGAVICSYSSAFMVPLSVVIYVQMARLEKGVPIWSILQLAGGCMMSIFLVLPPLFWGVAAFTPSRPPEITLIMHELANLTLTTTDQYYIFQMVAIAVVSLTQKSDPHSAFPRWMGYFTIWAAIMFEAGAIAFLFKSGPFAWNGLFVFWSPFSIFGAWFFALGFTVLRALKHQAGLQPA</sequence>
<organism evidence="2 3">
    <name type="scientific">Acidocella aquatica</name>
    <dbReference type="NCBI Taxonomy" id="1922313"/>
    <lineage>
        <taxon>Bacteria</taxon>
        <taxon>Pseudomonadati</taxon>
        <taxon>Pseudomonadota</taxon>
        <taxon>Alphaproteobacteria</taxon>
        <taxon>Acetobacterales</taxon>
        <taxon>Acidocellaceae</taxon>
        <taxon>Acidocella</taxon>
    </lineage>
</organism>
<dbReference type="EMBL" id="BSOS01000079">
    <property type="protein sequence ID" value="GLR68162.1"/>
    <property type="molecule type" value="Genomic_DNA"/>
</dbReference>
<feature type="transmembrane region" description="Helical" evidence="1">
    <location>
        <begin position="9"/>
        <end position="29"/>
    </location>
</feature>
<evidence type="ECO:0008006" key="4">
    <source>
        <dbReference type="Google" id="ProtNLM"/>
    </source>
</evidence>
<keyword evidence="1" id="KW-0812">Transmembrane</keyword>
<reference evidence="3" key="1">
    <citation type="journal article" date="2019" name="Int. J. Syst. Evol. Microbiol.">
        <title>The Global Catalogue of Microorganisms (GCM) 10K type strain sequencing project: providing services to taxonomists for standard genome sequencing and annotation.</title>
        <authorList>
            <consortium name="The Broad Institute Genomics Platform"/>
            <consortium name="The Broad Institute Genome Sequencing Center for Infectious Disease"/>
            <person name="Wu L."/>
            <person name="Ma J."/>
        </authorList>
    </citation>
    <scope>NUCLEOTIDE SEQUENCE [LARGE SCALE GENOMIC DNA]</scope>
    <source>
        <strain evidence="3">NBRC 112502</strain>
    </source>
</reference>
<protein>
    <recommendedName>
        <fullName evidence="4">DUF4386 domain-containing protein</fullName>
    </recommendedName>
</protein>
<feature type="transmembrane region" description="Helical" evidence="1">
    <location>
        <begin position="132"/>
        <end position="157"/>
    </location>
</feature>
<evidence type="ECO:0000313" key="2">
    <source>
        <dbReference type="EMBL" id="GLR68162.1"/>
    </source>
</evidence>
<evidence type="ECO:0000256" key="1">
    <source>
        <dbReference type="SAM" id="Phobius"/>
    </source>
</evidence>
<evidence type="ECO:0000313" key="3">
    <source>
        <dbReference type="Proteomes" id="UP001156641"/>
    </source>
</evidence>
<dbReference type="Proteomes" id="UP001156641">
    <property type="component" value="Unassembled WGS sequence"/>
</dbReference>
<dbReference type="RefSeq" id="WP_284259005.1">
    <property type="nucleotide sequence ID" value="NZ_BSOS01000079.1"/>
</dbReference>
<keyword evidence="1" id="KW-0472">Membrane</keyword>